<evidence type="ECO:0000313" key="2">
    <source>
        <dbReference type="Proteomes" id="UP000271162"/>
    </source>
</evidence>
<accession>A0A0N4YBJ6</accession>
<reference evidence="3" key="1">
    <citation type="submission" date="2017-02" db="UniProtKB">
        <authorList>
            <consortium name="WormBaseParasite"/>
        </authorList>
    </citation>
    <scope>IDENTIFICATION</scope>
</reference>
<dbReference type="Proteomes" id="UP000271162">
    <property type="component" value="Unassembled WGS sequence"/>
</dbReference>
<name>A0A0N4YBJ6_NIPBR</name>
<protein>
    <submittedName>
        <fullName evidence="3">Reverse transcriptase domain-containing protein</fullName>
    </submittedName>
</protein>
<evidence type="ECO:0000313" key="1">
    <source>
        <dbReference type="EMBL" id="VDL77431.1"/>
    </source>
</evidence>
<dbReference type="AlphaFoldDB" id="A0A0N4YBJ6"/>
<keyword evidence="2" id="KW-1185">Reference proteome</keyword>
<dbReference type="EMBL" id="UYSL01021160">
    <property type="protein sequence ID" value="VDL77431.1"/>
    <property type="molecule type" value="Genomic_DNA"/>
</dbReference>
<gene>
    <name evidence="1" type="ORF">NBR_LOCUS13842</name>
</gene>
<dbReference type="WBParaSite" id="NBR_0001384101-mRNA-1">
    <property type="protein sequence ID" value="NBR_0001384101-mRNA-1"/>
    <property type="gene ID" value="NBR_0001384101"/>
</dbReference>
<reference evidence="1 2" key="2">
    <citation type="submission" date="2018-11" db="EMBL/GenBank/DDBJ databases">
        <authorList>
            <consortium name="Pathogen Informatics"/>
        </authorList>
    </citation>
    <scope>NUCLEOTIDE SEQUENCE [LARGE SCALE GENOMIC DNA]</scope>
</reference>
<proteinExistence type="predicted"/>
<evidence type="ECO:0000313" key="3">
    <source>
        <dbReference type="WBParaSite" id="NBR_0001384101-mRNA-1"/>
    </source>
</evidence>
<sequence length="188" mass="21994">MMEYSMDSDTWSCRSNTMFDMTELSGMWRSRLTYLQGPRGASVFEPSSVTAHDDPTYVNIPNEESERIAYHFGDRIKGLVLFLRETNAESSTVTSLQRDIETLLHNSTNCDLATTTEVRFSTDIIIFVTMIDDRLRRIRRRSEEEFVDVSKKLTKLEMKYRSGARSVIFTRIRRFIEKLLTRKPLKNQ</sequence>
<dbReference type="OMA" id="ITQMSSH"/>
<organism evidence="3">
    <name type="scientific">Nippostrongylus brasiliensis</name>
    <name type="common">Rat hookworm</name>
    <dbReference type="NCBI Taxonomy" id="27835"/>
    <lineage>
        <taxon>Eukaryota</taxon>
        <taxon>Metazoa</taxon>
        <taxon>Ecdysozoa</taxon>
        <taxon>Nematoda</taxon>
        <taxon>Chromadorea</taxon>
        <taxon>Rhabditida</taxon>
        <taxon>Rhabditina</taxon>
        <taxon>Rhabditomorpha</taxon>
        <taxon>Strongyloidea</taxon>
        <taxon>Heligmosomidae</taxon>
        <taxon>Nippostrongylus</taxon>
    </lineage>
</organism>